<dbReference type="FunFam" id="3.30.450.90:FF:000001">
    <property type="entry name" value="Type II secretion system ATPase GspE"/>
    <property type="match status" value="1"/>
</dbReference>
<dbReference type="GO" id="GO:0005886">
    <property type="term" value="C:plasma membrane"/>
    <property type="evidence" value="ECO:0007669"/>
    <property type="project" value="TreeGrafter"/>
</dbReference>
<dbReference type="PANTHER" id="PTHR30258:SF1">
    <property type="entry name" value="PROTEIN TRANSPORT PROTEIN HOFB HOMOLOG"/>
    <property type="match status" value="1"/>
</dbReference>
<dbReference type="InterPro" id="IPR001482">
    <property type="entry name" value="T2SS/T4SS_dom"/>
</dbReference>
<sequence length="567" mass="62994">MAEDWVRKFLKEGVISEDQLAEADQVAKRKGISAGDALVQLGYLEPSDVASAQASQYGGQMVDLSDMEIPPAALELVAESLAREHTIIPIAVDGSSVSIAFHDPSRLDIEEKLRFILAKEIDIVVAPKDQIEAAINRSYGQNQTESVDSMLAEFTETQIDFSATEVKQATADSIEEDDENAPVVKLVNLIISEAVKMRASDIHIEPFEDRVRIRYRIDGKLIERDKAPRRLLPAITSRVKIMARIDIAEKRRAQDGRIKTTTNGKDFDLRVSVLPTSHGQGICLRILDRDNIKIGIRNLGFSEENYRTFQNIIRRPNGIFLVTGPTGSGKTTTLYSALGELNRPDKKVITAEDPVEYYLPGINQCEVKANIGLDFARIIRAMLRQAPNVILVGEIRDVETAEMAIQASLTGHLVFSTLHTNDAPSSITRLIDMGVQPFLVASSVMAVMAQRLVRRVCTNCKEPYRPDASEIQHFTLTDEELSTGTFVRGKGCKDCQHTGYKGRLAVFELMTMNSAIREMTFRSEPAQNIRRQARLYGMKTLVDDARDKALTGLTSLAEVDRLSKDSD</sequence>
<dbReference type="GO" id="GO:0005524">
    <property type="term" value="F:ATP binding"/>
    <property type="evidence" value="ECO:0007669"/>
    <property type="project" value="UniProtKB-KW"/>
</dbReference>
<dbReference type="FunFam" id="3.30.300.160:FF:000002">
    <property type="entry name" value="Type II secretion system protein E"/>
    <property type="match status" value="1"/>
</dbReference>
<dbReference type="PANTHER" id="PTHR30258">
    <property type="entry name" value="TYPE II SECRETION SYSTEM PROTEIN GSPE-RELATED"/>
    <property type="match status" value="1"/>
</dbReference>
<dbReference type="SMART" id="SM00382">
    <property type="entry name" value="AAA"/>
    <property type="match status" value="1"/>
</dbReference>
<accession>A0A517R0V4</accession>
<dbReference type="InterPro" id="IPR037257">
    <property type="entry name" value="T2SS_E_N_sf"/>
</dbReference>
<keyword evidence="2" id="KW-0547">Nucleotide-binding</keyword>
<dbReference type="FunFam" id="3.40.50.300:FF:000398">
    <property type="entry name" value="Type IV pilus assembly ATPase PilB"/>
    <property type="match status" value="1"/>
</dbReference>
<gene>
    <name evidence="5" type="ORF">Pan189_19090</name>
</gene>
<dbReference type="InterPro" id="IPR027417">
    <property type="entry name" value="P-loop_NTPase"/>
</dbReference>
<dbReference type="InterPro" id="IPR007831">
    <property type="entry name" value="T2SS_GspE_N"/>
</dbReference>
<dbReference type="Gene3D" id="3.40.50.300">
    <property type="entry name" value="P-loop containing nucleotide triphosphate hydrolases"/>
    <property type="match status" value="1"/>
</dbReference>
<evidence type="ECO:0000259" key="4">
    <source>
        <dbReference type="SMART" id="SM00382"/>
    </source>
</evidence>
<evidence type="ECO:0000256" key="2">
    <source>
        <dbReference type="ARBA" id="ARBA00022741"/>
    </source>
</evidence>
<evidence type="ECO:0000256" key="3">
    <source>
        <dbReference type="ARBA" id="ARBA00022840"/>
    </source>
</evidence>
<evidence type="ECO:0000313" key="6">
    <source>
        <dbReference type="Proteomes" id="UP000317318"/>
    </source>
</evidence>
<dbReference type="SUPFAM" id="SSF160246">
    <property type="entry name" value="EspE N-terminal domain-like"/>
    <property type="match status" value="1"/>
</dbReference>
<dbReference type="AlphaFoldDB" id="A0A517R0V4"/>
<dbReference type="CDD" id="cd01129">
    <property type="entry name" value="PulE-GspE-like"/>
    <property type="match status" value="1"/>
</dbReference>
<name>A0A517R0V4_9PLAN</name>
<dbReference type="Gene3D" id="3.30.450.90">
    <property type="match status" value="1"/>
</dbReference>
<dbReference type="InterPro" id="IPR003593">
    <property type="entry name" value="AAA+_ATPase"/>
</dbReference>
<dbReference type="OrthoDB" id="244550at2"/>
<evidence type="ECO:0000313" key="5">
    <source>
        <dbReference type="EMBL" id="QDT37529.1"/>
    </source>
</evidence>
<dbReference type="EMBL" id="CP036268">
    <property type="protein sequence ID" value="QDT37529.1"/>
    <property type="molecule type" value="Genomic_DNA"/>
</dbReference>
<organism evidence="5 6">
    <name type="scientific">Stratiformator vulcanicus</name>
    <dbReference type="NCBI Taxonomy" id="2527980"/>
    <lineage>
        <taxon>Bacteria</taxon>
        <taxon>Pseudomonadati</taxon>
        <taxon>Planctomycetota</taxon>
        <taxon>Planctomycetia</taxon>
        <taxon>Planctomycetales</taxon>
        <taxon>Planctomycetaceae</taxon>
        <taxon>Stratiformator</taxon>
    </lineage>
</organism>
<dbReference type="Gene3D" id="3.30.300.160">
    <property type="entry name" value="Type II secretion system, protein E, N-terminal domain"/>
    <property type="match status" value="1"/>
</dbReference>
<dbReference type="RefSeq" id="WP_145363636.1">
    <property type="nucleotide sequence ID" value="NZ_CP036268.1"/>
</dbReference>
<evidence type="ECO:0000256" key="1">
    <source>
        <dbReference type="ARBA" id="ARBA00006611"/>
    </source>
</evidence>
<comment type="similarity">
    <text evidence="1">Belongs to the GSP E family.</text>
</comment>
<dbReference type="KEGG" id="svp:Pan189_19090"/>
<proteinExistence type="inferred from homology"/>
<keyword evidence="6" id="KW-1185">Reference proteome</keyword>
<reference evidence="5 6" key="1">
    <citation type="submission" date="2019-02" db="EMBL/GenBank/DDBJ databases">
        <title>Deep-cultivation of Planctomycetes and their phenomic and genomic characterization uncovers novel biology.</title>
        <authorList>
            <person name="Wiegand S."/>
            <person name="Jogler M."/>
            <person name="Boedeker C."/>
            <person name="Pinto D."/>
            <person name="Vollmers J."/>
            <person name="Rivas-Marin E."/>
            <person name="Kohn T."/>
            <person name="Peeters S.H."/>
            <person name="Heuer A."/>
            <person name="Rast P."/>
            <person name="Oberbeckmann S."/>
            <person name="Bunk B."/>
            <person name="Jeske O."/>
            <person name="Meyerdierks A."/>
            <person name="Storesund J.E."/>
            <person name="Kallscheuer N."/>
            <person name="Luecker S."/>
            <person name="Lage O.M."/>
            <person name="Pohl T."/>
            <person name="Merkel B.J."/>
            <person name="Hornburger P."/>
            <person name="Mueller R.-W."/>
            <person name="Bruemmer F."/>
            <person name="Labrenz M."/>
            <person name="Spormann A.M."/>
            <person name="Op den Camp H."/>
            <person name="Overmann J."/>
            <person name="Amann R."/>
            <person name="Jetten M.S.M."/>
            <person name="Mascher T."/>
            <person name="Medema M.H."/>
            <person name="Devos D.P."/>
            <person name="Kaster A.-K."/>
            <person name="Ovreas L."/>
            <person name="Rohde M."/>
            <person name="Galperin M.Y."/>
            <person name="Jogler C."/>
        </authorList>
    </citation>
    <scope>NUCLEOTIDE SEQUENCE [LARGE SCALE GENOMIC DNA]</scope>
    <source>
        <strain evidence="5 6">Pan189</strain>
    </source>
</reference>
<dbReference type="GO" id="GO:0016887">
    <property type="term" value="F:ATP hydrolysis activity"/>
    <property type="evidence" value="ECO:0007669"/>
    <property type="project" value="TreeGrafter"/>
</dbReference>
<keyword evidence="3" id="KW-0067">ATP-binding</keyword>
<dbReference type="Proteomes" id="UP000317318">
    <property type="component" value="Chromosome"/>
</dbReference>
<feature type="domain" description="AAA+ ATPase" evidence="4">
    <location>
        <begin position="316"/>
        <end position="438"/>
    </location>
</feature>
<protein>
    <submittedName>
        <fullName evidence="5">Type II/IV secretion system protein</fullName>
    </submittedName>
</protein>
<dbReference type="Pfam" id="PF05157">
    <property type="entry name" value="MshEN"/>
    <property type="match status" value="1"/>
</dbReference>
<dbReference type="Pfam" id="PF00437">
    <property type="entry name" value="T2SSE"/>
    <property type="match status" value="1"/>
</dbReference>
<dbReference type="SUPFAM" id="SSF52540">
    <property type="entry name" value="P-loop containing nucleoside triphosphate hydrolases"/>
    <property type="match status" value="1"/>
</dbReference>